<accession>A0ABV2LNV1</accession>
<feature type="compositionally biased region" description="Acidic residues" evidence="1">
    <location>
        <begin position="136"/>
        <end position="147"/>
    </location>
</feature>
<evidence type="ECO:0000313" key="2">
    <source>
        <dbReference type="EMBL" id="MET3730256.1"/>
    </source>
</evidence>
<protein>
    <submittedName>
        <fullName evidence="2">Uncharacterized protein</fullName>
    </submittedName>
</protein>
<reference evidence="2 3" key="1">
    <citation type="submission" date="2024-06" db="EMBL/GenBank/DDBJ databases">
        <title>Genomic Encyclopedia of Type Strains, Phase IV (KMG-IV): sequencing the most valuable type-strain genomes for metagenomic binning, comparative biology and taxonomic classification.</title>
        <authorList>
            <person name="Goeker M."/>
        </authorList>
    </citation>
    <scope>NUCLEOTIDE SEQUENCE [LARGE SCALE GENOMIC DNA]</scope>
    <source>
        <strain evidence="2 3">DSM 100124</strain>
    </source>
</reference>
<feature type="compositionally biased region" description="Acidic residues" evidence="1">
    <location>
        <begin position="52"/>
        <end position="68"/>
    </location>
</feature>
<organism evidence="2 3">
    <name type="scientific">Fictibacillus halophilus</name>
    <dbReference type="NCBI Taxonomy" id="1610490"/>
    <lineage>
        <taxon>Bacteria</taxon>
        <taxon>Bacillati</taxon>
        <taxon>Bacillota</taxon>
        <taxon>Bacilli</taxon>
        <taxon>Bacillales</taxon>
        <taxon>Fictibacillaceae</taxon>
        <taxon>Fictibacillus</taxon>
    </lineage>
</organism>
<feature type="region of interest" description="Disordered" evidence="1">
    <location>
        <begin position="52"/>
        <end position="155"/>
    </location>
</feature>
<proteinExistence type="predicted"/>
<name>A0ABV2LNV1_9BACL</name>
<feature type="compositionally biased region" description="Low complexity" evidence="1">
    <location>
        <begin position="70"/>
        <end position="85"/>
    </location>
</feature>
<gene>
    <name evidence="2" type="ORF">ABID52_003897</name>
</gene>
<feature type="compositionally biased region" description="Low complexity" evidence="1">
    <location>
        <begin position="92"/>
        <end position="119"/>
    </location>
</feature>
<evidence type="ECO:0000313" key="3">
    <source>
        <dbReference type="Proteomes" id="UP001549097"/>
    </source>
</evidence>
<dbReference type="Proteomes" id="UP001549097">
    <property type="component" value="Unassembled WGS sequence"/>
</dbReference>
<sequence length="410" mass="43960">MKSKKIRRRMMPFFAGLAAYFIIFLSVAPTAVYAVGSWGDNINPWGDSIEDWDDSVDSWDDSVNDWDAEPGSSKDGNSSNGGNSSDGDKSNPDGNDPSTPDGSSDPSNLDNPNNSNDTNNPDKESESGGSKNSEDQNNEQDGNDPEEPSGPSLYDFNKYLHNDVLGNTFNYMEENNIRNPMDVFTDYNNNRGLMANMMYSTYKLGVKGDLVGETIADGVDLGIKGIEVKNKVKEIQNYRKALKTALDARSTTLQNLDNIDDIRNLDSIDDIKKGLQGTHFTPISKLNVGVAAVSAGYSAYETGKNIGKLITADNSKDRWLAGGDIGQSLGDTLMSASVIAGGTGVGAPVAAGLFIAGATLWAAGTITKMVVNHKEVYKSAKKGIEKVGKAISSVKEKGESLVKSVSSWFS</sequence>
<keyword evidence="3" id="KW-1185">Reference proteome</keyword>
<dbReference type="EMBL" id="JBEPMP010000004">
    <property type="protein sequence ID" value="MET3730256.1"/>
    <property type="molecule type" value="Genomic_DNA"/>
</dbReference>
<dbReference type="RefSeq" id="WP_198769380.1">
    <property type="nucleotide sequence ID" value="NZ_JAEACF010000004.1"/>
</dbReference>
<evidence type="ECO:0000256" key="1">
    <source>
        <dbReference type="SAM" id="MobiDB-lite"/>
    </source>
</evidence>
<comment type="caution">
    <text evidence="2">The sequence shown here is derived from an EMBL/GenBank/DDBJ whole genome shotgun (WGS) entry which is preliminary data.</text>
</comment>